<dbReference type="PANTHER" id="PTHR12149">
    <property type="entry name" value="FRUCTOSAMINE 3 KINASE-RELATED PROTEIN"/>
    <property type="match status" value="1"/>
</dbReference>
<proteinExistence type="predicted"/>
<evidence type="ECO:0000313" key="2">
    <source>
        <dbReference type="Proteomes" id="UP001596099"/>
    </source>
</evidence>
<sequence>MDLEAAIESALGSPPVECRALTGGQIGTVQRATLADDRRVVAKTGETPLDTEGRMLRYLAEYSDLPVPTVYHADPDLLLVEFIEGETDHDAAVARDAADHLAALHEHGSAAFGLDFDTVTGPVHQPNPWTDSWVEFYREHRLEHLLSLADLSADTETRVEAVCDDLTELLTEPKSPSLIHGDVWTTNVLARDGAVTAFLDPAIYYAHPEVELAYVDWTGTFGDAFFDRYRERREIVAGFFESRRFVYRLYPLLVHVHLFGGRYHDALDETLSRIDY</sequence>
<dbReference type="SUPFAM" id="SSF56112">
    <property type="entry name" value="Protein kinase-like (PK-like)"/>
    <property type="match status" value="1"/>
</dbReference>
<dbReference type="InterPro" id="IPR016477">
    <property type="entry name" value="Fructo-/Ketosamine-3-kinase"/>
</dbReference>
<dbReference type="Gene3D" id="3.90.1200.10">
    <property type="match status" value="1"/>
</dbReference>
<dbReference type="Gene3D" id="3.30.200.20">
    <property type="entry name" value="Phosphorylase Kinase, domain 1"/>
    <property type="match status" value="1"/>
</dbReference>
<comment type="caution">
    <text evidence="1">The sequence shown here is derived from an EMBL/GenBank/DDBJ whole genome shotgun (WGS) entry which is preliminary data.</text>
</comment>
<dbReference type="PIRSF" id="PIRSF006221">
    <property type="entry name" value="Ketosamine-3-kinase"/>
    <property type="match status" value="1"/>
</dbReference>
<keyword evidence="1" id="KW-0808">Transferase</keyword>
<dbReference type="AlphaFoldDB" id="A0ABD5RMK5"/>
<keyword evidence="1" id="KW-0418">Kinase</keyword>
<dbReference type="RefSeq" id="WP_247414523.1">
    <property type="nucleotide sequence ID" value="NZ_JALLGW010000001.1"/>
</dbReference>
<reference evidence="1 2" key="1">
    <citation type="journal article" date="2019" name="Int. J. Syst. Evol. Microbiol.">
        <title>The Global Catalogue of Microorganisms (GCM) 10K type strain sequencing project: providing services to taxonomists for standard genome sequencing and annotation.</title>
        <authorList>
            <consortium name="The Broad Institute Genomics Platform"/>
            <consortium name="The Broad Institute Genome Sequencing Center for Infectious Disease"/>
            <person name="Wu L."/>
            <person name="Ma J."/>
        </authorList>
    </citation>
    <scope>NUCLEOTIDE SEQUENCE [LARGE SCALE GENOMIC DNA]</scope>
    <source>
        <strain evidence="1 2">CGMCC 1.12543</strain>
    </source>
</reference>
<dbReference type="InterPro" id="IPR011009">
    <property type="entry name" value="Kinase-like_dom_sf"/>
</dbReference>
<evidence type="ECO:0000313" key="1">
    <source>
        <dbReference type="EMBL" id="MFC5971633.1"/>
    </source>
</evidence>
<organism evidence="1 2">
    <name type="scientific">Halomarina salina</name>
    <dbReference type="NCBI Taxonomy" id="1872699"/>
    <lineage>
        <taxon>Archaea</taxon>
        <taxon>Methanobacteriati</taxon>
        <taxon>Methanobacteriota</taxon>
        <taxon>Stenosarchaea group</taxon>
        <taxon>Halobacteria</taxon>
        <taxon>Halobacteriales</taxon>
        <taxon>Natronomonadaceae</taxon>
        <taxon>Halomarina</taxon>
    </lineage>
</organism>
<dbReference type="Proteomes" id="UP001596099">
    <property type="component" value="Unassembled WGS sequence"/>
</dbReference>
<gene>
    <name evidence="1" type="ORF">ACFPYI_09845</name>
</gene>
<dbReference type="GO" id="GO:0016301">
    <property type="term" value="F:kinase activity"/>
    <property type="evidence" value="ECO:0007669"/>
    <property type="project" value="UniProtKB-KW"/>
</dbReference>
<dbReference type="EMBL" id="JBHSQH010000001">
    <property type="protein sequence ID" value="MFC5971633.1"/>
    <property type="molecule type" value="Genomic_DNA"/>
</dbReference>
<protein>
    <submittedName>
        <fullName evidence="1">Fructosamine kinase family protein</fullName>
    </submittedName>
</protein>
<name>A0ABD5RMK5_9EURY</name>
<keyword evidence="2" id="KW-1185">Reference proteome</keyword>
<dbReference type="PANTHER" id="PTHR12149:SF8">
    <property type="entry name" value="PROTEIN-RIBULOSAMINE 3-KINASE"/>
    <property type="match status" value="1"/>
</dbReference>
<accession>A0ABD5RMK5</accession>
<dbReference type="Pfam" id="PF03881">
    <property type="entry name" value="Fructosamin_kin"/>
    <property type="match status" value="1"/>
</dbReference>